<dbReference type="Proteomes" id="UP000055048">
    <property type="component" value="Unassembled WGS sequence"/>
</dbReference>
<feature type="region of interest" description="Disordered" evidence="1">
    <location>
        <begin position="97"/>
        <end position="118"/>
    </location>
</feature>
<evidence type="ECO:0000313" key="2">
    <source>
        <dbReference type="EMBL" id="KRX47971.1"/>
    </source>
</evidence>
<accession>A0A0V0UBM4</accession>
<dbReference type="EMBL" id="JYDJ01000035">
    <property type="protein sequence ID" value="KRX47971.1"/>
    <property type="molecule type" value="Genomic_DNA"/>
</dbReference>
<evidence type="ECO:0000313" key="3">
    <source>
        <dbReference type="Proteomes" id="UP000055048"/>
    </source>
</evidence>
<reference evidence="2 3" key="1">
    <citation type="submission" date="2015-01" db="EMBL/GenBank/DDBJ databases">
        <title>Evolution of Trichinella species and genotypes.</title>
        <authorList>
            <person name="Korhonen P.K."/>
            <person name="Edoardo P."/>
            <person name="Giuseppe L.R."/>
            <person name="Gasser R.B."/>
        </authorList>
    </citation>
    <scope>NUCLEOTIDE SEQUENCE [LARGE SCALE GENOMIC DNA]</scope>
    <source>
        <strain evidence="2">ISS417</strain>
    </source>
</reference>
<evidence type="ECO:0000256" key="1">
    <source>
        <dbReference type="SAM" id="MobiDB-lite"/>
    </source>
</evidence>
<comment type="caution">
    <text evidence="2">The sequence shown here is derived from an EMBL/GenBank/DDBJ whole genome shotgun (WGS) entry which is preliminary data.</text>
</comment>
<gene>
    <name evidence="2" type="ORF">T05_16317</name>
</gene>
<dbReference type="AlphaFoldDB" id="A0A0V0UBM4"/>
<organism evidence="2 3">
    <name type="scientific">Trichinella murrelli</name>
    <dbReference type="NCBI Taxonomy" id="144512"/>
    <lineage>
        <taxon>Eukaryota</taxon>
        <taxon>Metazoa</taxon>
        <taxon>Ecdysozoa</taxon>
        <taxon>Nematoda</taxon>
        <taxon>Enoplea</taxon>
        <taxon>Dorylaimia</taxon>
        <taxon>Trichinellida</taxon>
        <taxon>Trichinellidae</taxon>
        <taxon>Trichinella</taxon>
    </lineage>
</organism>
<sequence length="118" mass="13391">MTLSSSSSSSSWSSVGICETFLNHVEKFFIFIVPFGRSIWVIFGVFTEQLCPNVWCALRATCFRPPGGQFLVDRITCRVKLMQLRVAAADPVSQSVNQRHQQHNGRTSFTMCDDDRIR</sequence>
<feature type="compositionally biased region" description="Polar residues" evidence="1">
    <location>
        <begin position="97"/>
        <end position="110"/>
    </location>
</feature>
<name>A0A0V0UBM4_9BILA</name>
<protein>
    <submittedName>
        <fullName evidence="2">Uncharacterized protein</fullName>
    </submittedName>
</protein>
<proteinExistence type="predicted"/>
<keyword evidence="3" id="KW-1185">Reference proteome</keyword>
<dbReference type="OrthoDB" id="10438862at2759"/>